<protein>
    <submittedName>
        <fullName evidence="1">Uncharacterized protein</fullName>
    </submittedName>
</protein>
<accession>X6N036</accession>
<reference evidence="1 2" key="1">
    <citation type="journal article" date="2013" name="Curr. Biol.">
        <title>The Genome of the Foraminiferan Reticulomyxa filosa.</title>
        <authorList>
            <person name="Glockner G."/>
            <person name="Hulsmann N."/>
            <person name="Schleicher M."/>
            <person name="Noegel A.A."/>
            <person name="Eichinger L."/>
            <person name="Gallinger C."/>
            <person name="Pawlowski J."/>
            <person name="Sierra R."/>
            <person name="Euteneuer U."/>
            <person name="Pillet L."/>
            <person name="Moustafa A."/>
            <person name="Platzer M."/>
            <person name="Groth M."/>
            <person name="Szafranski K."/>
            <person name="Schliwa M."/>
        </authorList>
    </citation>
    <scope>NUCLEOTIDE SEQUENCE [LARGE SCALE GENOMIC DNA]</scope>
</reference>
<evidence type="ECO:0000313" key="1">
    <source>
        <dbReference type="EMBL" id="ETO19104.1"/>
    </source>
</evidence>
<evidence type="ECO:0000313" key="2">
    <source>
        <dbReference type="Proteomes" id="UP000023152"/>
    </source>
</evidence>
<comment type="caution">
    <text evidence="1">The sequence shown here is derived from an EMBL/GenBank/DDBJ whole genome shotgun (WGS) entry which is preliminary data.</text>
</comment>
<dbReference type="EMBL" id="ASPP01014030">
    <property type="protein sequence ID" value="ETO19104.1"/>
    <property type="molecule type" value="Genomic_DNA"/>
</dbReference>
<keyword evidence="2" id="KW-1185">Reference proteome</keyword>
<proteinExistence type="predicted"/>
<organism evidence="1 2">
    <name type="scientific">Reticulomyxa filosa</name>
    <dbReference type="NCBI Taxonomy" id="46433"/>
    <lineage>
        <taxon>Eukaryota</taxon>
        <taxon>Sar</taxon>
        <taxon>Rhizaria</taxon>
        <taxon>Retaria</taxon>
        <taxon>Foraminifera</taxon>
        <taxon>Monothalamids</taxon>
        <taxon>Reticulomyxidae</taxon>
        <taxon>Reticulomyxa</taxon>
    </lineage>
</organism>
<name>X6N036_RETFI</name>
<gene>
    <name evidence="1" type="ORF">RFI_18138</name>
</gene>
<sequence>MNKSLSFIINQVIKLTNNHILDTQVAQAISNSNFDIVLIPRSITSSTQIVRYNDDIKQETNDTISISKNIKKSFNYHKHWNENWKTSTVEAAKMVEQMIKIKEQGLIVVISNTSQWDKISHEDTNKINEDTSFSNFIKSGRADKQVFGEYCLYVIKNKVVVLDDINIDGNAYAVGCEIQCKGNANITMELFVTKDATIDPKLARLVPPIQWNTALHYDIFTKLQILDDVAKESYTIKDFERLFLSKAIYRTFCAYLWCQPSLCRRF</sequence>
<dbReference type="Proteomes" id="UP000023152">
    <property type="component" value="Unassembled WGS sequence"/>
</dbReference>
<dbReference type="AlphaFoldDB" id="X6N036"/>